<dbReference type="OrthoDB" id="95515at2"/>
<dbReference type="PATRIC" id="fig|1069640.6.peg.635"/>
<dbReference type="AlphaFoldDB" id="A0A0E3ZBJ2"/>
<evidence type="ECO:0000256" key="1">
    <source>
        <dbReference type="SAM" id="SignalP"/>
    </source>
</evidence>
<protein>
    <submittedName>
        <fullName evidence="2">Uncharacterized protein</fullName>
    </submittedName>
</protein>
<feature type="signal peptide" evidence="1">
    <location>
        <begin position="1"/>
        <end position="18"/>
    </location>
</feature>
<sequence>MKKYLLFSLLVLSVNLQASKVVSSDKGFFDKILIKKEVSEKIQGRFDSQNDIAVVSDESVDDIRSKEDALNGLKKQISSYAKSVLVGYLKKANLVGEGFNEYKMAEFSDELATRMIQENRYDIEGVWEDRNTGKYYTLVKVNKKNIDEKCRKIFKNRLEKVIQVLNDLKEGL</sequence>
<dbReference type="EMBL" id="CP011280">
    <property type="protein sequence ID" value="AKC95540.1"/>
    <property type="molecule type" value="Genomic_DNA"/>
</dbReference>
<dbReference type="Proteomes" id="UP000033103">
    <property type="component" value="Chromosome"/>
</dbReference>
<name>A0A0E3ZBJ2_9FUSO</name>
<organism evidence="2 3">
    <name type="scientific">Sneathia vaginalis</name>
    <dbReference type="NCBI Taxonomy" id="187101"/>
    <lineage>
        <taxon>Bacteria</taxon>
        <taxon>Fusobacteriati</taxon>
        <taxon>Fusobacteriota</taxon>
        <taxon>Fusobacteriia</taxon>
        <taxon>Fusobacteriales</taxon>
        <taxon>Leptotrichiaceae</taxon>
        <taxon>Sneathia</taxon>
    </lineage>
</organism>
<evidence type="ECO:0000313" key="3">
    <source>
        <dbReference type="Proteomes" id="UP000033103"/>
    </source>
</evidence>
<feature type="chain" id="PRO_5002416140" evidence="1">
    <location>
        <begin position="19"/>
        <end position="172"/>
    </location>
</feature>
<keyword evidence="1" id="KW-0732">Signal</keyword>
<gene>
    <name evidence="2" type="ORF">VC03_03240</name>
</gene>
<dbReference type="KEGG" id="sns:VC03_03240"/>
<dbReference type="STRING" id="187101.VC03_03240"/>
<dbReference type="HOGENOM" id="CLU_1554253_0_0_0"/>
<evidence type="ECO:0000313" key="2">
    <source>
        <dbReference type="EMBL" id="AKC95540.1"/>
    </source>
</evidence>
<keyword evidence="3" id="KW-1185">Reference proteome</keyword>
<proteinExistence type="predicted"/>
<dbReference type="RefSeq" id="WP_046328646.1">
    <property type="nucleotide sequence ID" value="NZ_CP011280.1"/>
</dbReference>
<reference evidence="2 3" key="1">
    <citation type="journal article" date="2012" name="BMC Genomics">
        <title>Genomic sequence analysis and characterization of Sneathia amnii sp. nov.</title>
        <authorList>
            <consortium name="Vaginal Microbiome Consortium (additional members)"/>
            <person name="Harwich M.D.Jr."/>
            <person name="Serrano M.G."/>
            <person name="Fettweis J.M."/>
            <person name="Alves J.M."/>
            <person name="Reimers M.A."/>
            <person name="Buck G.A."/>
            <person name="Jefferson K.K."/>
        </authorList>
    </citation>
    <scope>NUCLEOTIDE SEQUENCE [LARGE SCALE GENOMIC DNA]</scope>
    <source>
        <strain evidence="2 3">SN35</strain>
    </source>
</reference>
<accession>A0A0E3ZBJ2</accession>